<dbReference type="Proteomes" id="UP000075714">
    <property type="component" value="Unassembled WGS sequence"/>
</dbReference>
<evidence type="ECO:0000256" key="8">
    <source>
        <dbReference type="SAM" id="MobiDB-lite"/>
    </source>
</evidence>
<reference evidence="11" key="1">
    <citation type="journal article" date="2016" name="Nat. Commun.">
        <title>The Gonium pectorale genome demonstrates co-option of cell cycle regulation during the evolution of multicellularity.</title>
        <authorList>
            <person name="Hanschen E.R."/>
            <person name="Marriage T.N."/>
            <person name="Ferris P.J."/>
            <person name="Hamaji T."/>
            <person name="Toyoda A."/>
            <person name="Fujiyama A."/>
            <person name="Neme R."/>
            <person name="Noguchi H."/>
            <person name="Minakuchi Y."/>
            <person name="Suzuki M."/>
            <person name="Kawai-Toyooka H."/>
            <person name="Smith D.R."/>
            <person name="Sparks H."/>
            <person name="Anderson J."/>
            <person name="Bakaric R."/>
            <person name="Luria V."/>
            <person name="Karger A."/>
            <person name="Kirschner M.W."/>
            <person name="Durand P.M."/>
            <person name="Michod R.E."/>
            <person name="Nozaki H."/>
            <person name="Olson B.J."/>
        </authorList>
    </citation>
    <scope>NUCLEOTIDE SEQUENCE [LARGE SCALE GENOMIC DNA]</scope>
    <source>
        <strain evidence="11">NIES-2863</strain>
    </source>
</reference>
<evidence type="ECO:0000256" key="7">
    <source>
        <dbReference type="RuleBase" id="RU365071"/>
    </source>
</evidence>
<dbReference type="GO" id="GO:0006281">
    <property type="term" value="P:DNA repair"/>
    <property type="evidence" value="ECO:0007669"/>
    <property type="project" value="UniProtKB-UniRule"/>
</dbReference>
<keyword evidence="3 7" id="KW-0227">DNA damage</keyword>
<dbReference type="STRING" id="33097.A0A150G6N1"/>
<feature type="compositionally biased region" description="Basic and acidic residues" evidence="8">
    <location>
        <begin position="88"/>
        <end position="107"/>
    </location>
</feature>
<organism evidence="10 11">
    <name type="scientific">Gonium pectorale</name>
    <name type="common">Green alga</name>
    <dbReference type="NCBI Taxonomy" id="33097"/>
    <lineage>
        <taxon>Eukaryota</taxon>
        <taxon>Viridiplantae</taxon>
        <taxon>Chlorophyta</taxon>
        <taxon>core chlorophytes</taxon>
        <taxon>Chlorophyceae</taxon>
        <taxon>CS clade</taxon>
        <taxon>Chlamydomonadales</taxon>
        <taxon>Volvocaceae</taxon>
        <taxon>Gonium</taxon>
    </lineage>
</organism>
<comment type="subunit">
    <text evidence="7">Component of the SMC5-SMC6 complex.</text>
</comment>
<dbReference type="GO" id="GO:0030915">
    <property type="term" value="C:Smc5-Smc6 complex"/>
    <property type="evidence" value="ECO:0007669"/>
    <property type="project" value="UniProtKB-UniRule"/>
</dbReference>
<evidence type="ECO:0000313" key="11">
    <source>
        <dbReference type="Proteomes" id="UP000075714"/>
    </source>
</evidence>
<sequence length="233" mass="27002">MSGVRGQEDVERRQLLKELRDQKQHVQRHKEVLCDISNNCLENEVRRLDTAVDKGAALSLHCLLGPMDAKPKERKVAGPRQKRQALGELERPEEHKEEAEENKQDTDRNMEIMWEIIQAQKEPLVRFIELVLNPNCFSQTVENMFTLSFLVRDNRVQVLSTEKGLCIRALDPKKPENSGKGQQTQFVVALHTDDWHKMRQKVAPERCLMPHRQQEDGIGAQGAKNRRNKKQRS</sequence>
<dbReference type="OrthoDB" id="361242at2759"/>
<proteinExistence type="inferred from homology"/>
<name>A0A150G6N1_GONPE</name>
<keyword evidence="11" id="KW-1185">Reference proteome</keyword>
<dbReference type="EMBL" id="LSYV01000055">
    <property type="protein sequence ID" value="KXZ45502.1"/>
    <property type="molecule type" value="Genomic_DNA"/>
</dbReference>
<dbReference type="GO" id="GO:0006310">
    <property type="term" value="P:DNA recombination"/>
    <property type="evidence" value="ECO:0007669"/>
    <property type="project" value="UniProtKB-UniRule"/>
</dbReference>
<evidence type="ECO:0000256" key="5">
    <source>
        <dbReference type="ARBA" id="ARBA00023204"/>
    </source>
</evidence>
<dbReference type="InterPro" id="IPR014854">
    <property type="entry name" value="Nse4_C"/>
</dbReference>
<comment type="similarity">
    <text evidence="2 7">Belongs to the NSE4 family.</text>
</comment>
<dbReference type="InterPro" id="IPR027786">
    <property type="entry name" value="Nse4/EID"/>
</dbReference>
<evidence type="ECO:0000256" key="2">
    <source>
        <dbReference type="ARBA" id="ARBA00008997"/>
    </source>
</evidence>
<evidence type="ECO:0000256" key="1">
    <source>
        <dbReference type="ARBA" id="ARBA00004123"/>
    </source>
</evidence>
<dbReference type="PANTHER" id="PTHR16140:SF0">
    <property type="entry name" value="NON-STRUCTURAL MAINTENANCE OF CHROMOSOMES ELEMENT 4"/>
    <property type="match status" value="1"/>
</dbReference>
<keyword evidence="4 7" id="KW-0233">DNA recombination</keyword>
<accession>A0A150G6N1</accession>
<evidence type="ECO:0000256" key="6">
    <source>
        <dbReference type="ARBA" id="ARBA00023242"/>
    </source>
</evidence>
<evidence type="ECO:0000256" key="3">
    <source>
        <dbReference type="ARBA" id="ARBA00022763"/>
    </source>
</evidence>
<feature type="compositionally biased region" description="Basic residues" evidence="8">
    <location>
        <begin position="224"/>
        <end position="233"/>
    </location>
</feature>
<feature type="region of interest" description="Disordered" evidence="8">
    <location>
        <begin position="205"/>
        <end position="233"/>
    </location>
</feature>
<dbReference type="AlphaFoldDB" id="A0A150G6N1"/>
<gene>
    <name evidence="10" type="ORF">GPECTOR_54g244</name>
</gene>
<keyword evidence="5 7" id="KW-0234">DNA repair</keyword>
<dbReference type="GO" id="GO:0005634">
    <property type="term" value="C:nucleus"/>
    <property type="evidence" value="ECO:0007669"/>
    <property type="project" value="UniProtKB-SubCell"/>
</dbReference>
<comment type="subcellular location">
    <subcellularLocation>
        <location evidence="1 7">Nucleus</location>
    </subcellularLocation>
</comment>
<keyword evidence="6 7" id="KW-0539">Nucleus</keyword>
<comment type="caution">
    <text evidence="10">The sequence shown here is derived from an EMBL/GenBank/DDBJ whole genome shotgun (WGS) entry which is preliminary data.</text>
</comment>
<comment type="function">
    <text evidence="7">Component of the SMC5-SMC6 complex, that promotes sister chromatid alignment after DNA damage and facilitates double-stranded DNA breaks (DSBs) repair via homologous recombination between sister chromatids.</text>
</comment>
<protein>
    <recommendedName>
        <fullName evidence="7">Non-structural maintenance of chromosomes element 4</fullName>
    </recommendedName>
</protein>
<evidence type="ECO:0000256" key="4">
    <source>
        <dbReference type="ARBA" id="ARBA00023172"/>
    </source>
</evidence>
<feature type="region of interest" description="Disordered" evidence="8">
    <location>
        <begin position="70"/>
        <end position="107"/>
    </location>
</feature>
<dbReference type="PANTHER" id="PTHR16140">
    <property type="entry name" value="NON-STRUCTURAL MAINTENANCE OF CHROMOSOMES ELEMENT 4"/>
    <property type="match status" value="1"/>
</dbReference>
<dbReference type="Pfam" id="PF08743">
    <property type="entry name" value="Nse4_C"/>
    <property type="match status" value="1"/>
</dbReference>
<evidence type="ECO:0000313" key="10">
    <source>
        <dbReference type="EMBL" id="KXZ45502.1"/>
    </source>
</evidence>
<feature type="domain" description="Non-structural maintenance of chromosome element 4 C-terminal" evidence="9">
    <location>
        <begin position="125"/>
        <end position="206"/>
    </location>
</feature>
<evidence type="ECO:0000259" key="9">
    <source>
        <dbReference type="Pfam" id="PF08743"/>
    </source>
</evidence>